<reference evidence="1 3" key="1">
    <citation type="submission" date="2021-05" db="EMBL/GenBank/DDBJ databases">
        <title>Genome Assembly of Synthetic Allotetraploid Brassica napus Reveals Homoeologous Exchanges between Subgenomes.</title>
        <authorList>
            <person name="Davis J.T."/>
        </authorList>
    </citation>
    <scope>NUCLEOTIDE SEQUENCE [LARGE SCALE GENOMIC DNA]</scope>
    <source>
        <strain evidence="3">cv. Da-Ae</strain>
        <tissue evidence="1">Seedling</tissue>
    </source>
</reference>
<dbReference type="EMBL" id="JAGKQM010000757">
    <property type="protein sequence ID" value="KAH0853527.1"/>
    <property type="molecule type" value="Genomic_DNA"/>
</dbReference>
<organism evidence="1 3">
    <name type="scientific">Brassica napus</name>
    <name type="common">Rape</name>
    <dbReference type="NCBI Taxonomy" id="3708"/>
    <lineage>
        <taxon>Eukaryota</taxon>
        <taxon>Viridiplantae</taxon>
        <taxon>Streptophyta</taxon>
        <taxon>Embryophyta</taxon>
        <taxon>Tracheophyta</taxon>
        <taxon>Spermatophyta</taxon>
        <taxon>Magnoliopsida</taxon>
        <taxon>eudicotyledons</taxon>
        <taxon>Gunneridae</taxon>
        <taxon>Pentapetalae</taxon>
        <taxon>rosids</taxon>
        <taxon>malvids</taxon>
        <taxon>Brassicales</taxon>
        <taxon>Brassicaceae</taxon>
        <taxon>Brassiceae</taxon>
        <taxon>Brassica</taxon>
    </lineage>
</organism>
<evidence type="ECO:0000313" key="3">
    <source>
        <dbReference type="Proteomes" id="UP000824890"/>
    </source>
</evidence>
<dbReference type="PANTHER" id="PTHR47994">
    <property type="entry name" value="F14D16.11-RELATED"/>
    <property type="match status" value="1"/>
</dbReference>
<sequence>MGRPPCCDKSNVKKGLWTTEETLRSSLRLQSMVNSNHLVGGTTSSCSSSSSSASINQGAQAPVTTFCWSDYLLSDSVSPMSSQTQVVGSSATSNLTFAQTENFNSQAESSSKNIATKASGTCHSAIYFVDEILDKDQEMMSQFPQLLNSLDY</sequence>
<dbReference type="InterPro" id="IPR015495">
    <property type="entry name" value="Myb_TF_plants"/>
</dbReference>
<gene>
    <name evidence="1" type="ORF">HID58_092424</name>
    <name evidence="2" type="ORF">HID58_093139</name>
</gene>
<dbReference type="EMBL" id="JAGKQM010003052">
    <property type="protein sequence ID" value="KAH0837297.1"/>
    <property type="molecule type" value="Genomic_DNA"/>
</dbReference>
<keyword evidence="3" id="KW-1185">Reference proteome</keyword>
<proteinExistence type="predicted"/>
<dbReference type="Proteomes" id="UP000824890">
    <property type="component" value="Unassembled WGS sequence"/>
</dbReference>
<protein>
    <submittedName>
        <fullName evidence="1">Uncharacterized protein</fullName>
    </submittedName>
</protein>
<dbReference type="PANTHER" id="PTHR47994:SF5">
    <property type="entry name" value="F14D16.11-RELATED"/>
    <property type="match status" value="1"/>
</dbReference>
<name>A0ABQ7WWI2_BRANA</name>
<evidence type="ECO:0000313" key="1">
    <source>
        <dbReference type="EMBL" id="KAH0837297.1"/>
    </source>
</evidence>
<accession>A0ABQ7WWI2</accession>
<evidence type="ECO:0000313" key="2">
    <source>
        <dbReference type="EMBL" id="KAH0853527.1"/>
    </source>
</evidence>
<comment type="caution">
    <text evidence="1">The sequence shown here is derived from an EMBL/GenBank/DDBJ whole genome shotgun (WGS) entry which is preliminary data.</text>
</comment>